<evidence type="ECO:0000313" key="2">
    <source>
        <dbReference type="Proteomes" id="UP000467124"/>
    </source>
</evidence>
<dbReference type="InterPro" id="IPR027417">
    <property type="entry name" value="P-loop_NTPase"/>
</dbReference>
<evidence type="ECO:0000313" key="1">
    <source>
        <dbReference type="EMBL" id="MYR35181.1"/>
    </source>
</evidence>
<dbReference type="AlphaFoldDB" id="A0A7K2IYX5"/>
<dbReference type="Gene3D" id="3.40.50.300">
    <property type="entry name" value="P-loop containing nucleotide triphosphate hydrolases"/>
    <property type="match status" value="3"/>
</dbReference>
<name>A0A7K2IYX5_9ACTN</name>
<protein>
    <submittedName>
        <fullName evidence="1">Nucleoside/nucleotide kinase family protein</fullName>
    </submittedName>
</protein>
<dbReference type="Proteomes" id="UP000467124">
    <property type="component" value="Unassembled WGS sequence"/>
</dbReference>
<dbReference type="SUPFAM" id="SSF52540">
    <property type="entry name" value="P-loop containing nucleoside triphosphate hydrolases"/>
    <property type="match status" value="1"/>
</dbReference>
<comment type="caution">
    <text evidence="1">The sequence shown here is derived from an EMBL/GenBank/DDBJ whole genome shotgun (WGS) entry which is preliminary data.</text>
</comment>
<reference evidence="1 2" key="1">
    <citation type="journal article" date="2019" name="Nat. Commun.">
        <title>The antimicrobial potential of Streptomyces from insect microbiomes.</title>
        <authorList>
            <person name="Chevrette M.G."/>
            <person name="Carlson C.M."/>
            <person name="Ortega H.E."/>
            <person name="Thomas C."/>
            <person name="Ananiev G.E."/>
            <person name="Barns K.J."/>
            <person name="Book A.J."/>
            <person name="Cagnazzo J."/>
            <person name="Carlos C."/>
            <person name="Flanigan W."/>
            <person name="Grubbs K.J."/>
            <person name="Horn H.A."/>
            <person name="Hoffmann F.M."/>
            <person name="Klassen J.L."/>
            <person name="Knack J.J."/>
            <person name="Lewin G.R."/>
            <person name="McDonald B.R."/>
            <person name="Muller L."/>
            <person name="Melo W.G.P."/>
            <person name="Pinto-Tomas A.A."/>
            <person name="Schmitz A."/>
            <person name="Wendt-Pienkowski E."/>
            <person name="Wildman S."/>
            <person name="Zhao M."/>
            <person name="Zhang F."/>
            <person name="Bugni T.S."/>
            <person name="Andes D.R."/>
            <person name="Pupo M.T."/>
            <person name="Currie C.R."/>
        </authorList>
    </citation>
    <scope>NUCLEOTIDE SEQUENCE [LARGE SCALE GENOMIC DNA]</scope>
    <source>
        <strain evidence="1 2">SID5840</strain>
    </source>
</reference>
<proteinExistence type="predicted"/>
<accession>A0A7K2IYX5</accession>
<keyword evidence="1" id="KW-0808">Transferase</keyword>
<sequence>MDDGVRHRLEPMLDALVSDVLDLVPPEDGEGPHRLLLGLTGPPAAGKSTLARYLVHRVEEERGAGVAGYLPMDGYHLSNAQLDRSGRRDRKGAPDTFDAHGYLAMVRRLLTETDHPVYVPDYDRRLHEPIAARHVIEPHTRLVVTEGNYLASDEMPWADLRDLFVGLWYVETDDPVRERRLRRRQRAGGSDDRAAREWVERSDRPNGELVKRFRDNCTRVVRVSGVPRIRPPEWSTGR</sequence>
<dbReference type="EMBL" id="WWHY01000001">
    <property type="protein sequence ID" value="MYR35181.1"/>
    <property type="molecule type" value="Genomic_DNA"/>
</dbReference>
<dbReference type="GO" id="GO:0016301">
    <property type="term" value="F:kinase activity"/>
    <property type="evidence" value="ECO:0007669"/>
    <property type="project" value="UniProtKB-KW"/>
</dbReference>
<organism evidence="1 2">
    <name type="scientific">Nocardiopsis alba</name>
    <dbReference type="NCBI Taxonomy" id="53437"/>
    <lineage>
        <taxon>Bacteria</taxon>
        <taxon>Bacillati</taxon>
        <taxon>Actinomycetota</taxon>
        <taxon>Actinomycetes</taxon>
        <taxon>Streptosporangiales</taxon>
        <taxon>Nocardiopsidaceae</taxon>
        <taxon>Nocardiopsis</taxon>
    </lineage>
</organism>
<keyword evidence="1" id="KW-0418">Kinase</keyword>
<dbReference type="PANTHER" id="PTHR10285">
    <property type="entry name" value="URIDINE KINASE"/>
    <property type="match status" value="1"/>
</dbReference>
<gene>
    <name evidence="1" type="ORF">GTW20_23700</name>
</gene>